<proteinExistence type="predicted"/>
<dbReference type="InterPro" id="IPR018060">
    <property type="entry name" value="HTH_AraC"/>
</dbReference>
<dbReference type="Gene3D" id="3.40.50.2300">
    <property type="match status" value="1"/>
</dbReference>
<evidence type="ECO:0000256" key="5">
    <source>
        <dbReference type="ARBA" id="ARBA00023015"/>
    </source>
</evidence>
<name>A0A2W1LHN2_9BACL</name>
<evidence type="ECO:0000256" key="6">
    <source>
        <dbReference type="ARBA" id="ARBA00023125"/>
    </source>
</evidence>
<dbReference type="RefSeq" id="WP_111147784.1">
    <property type="nucleotide sequence ID" value="NZ_QKRB01000051.1"/>
</dbReference>
<keyword evidence="4" id="KW-0902">Two-component regulatory system</keyword>
<keyword evidence="2" id="KW-0963">Cytoplasm</keyword>
<sequence length="517" mass="59993">MYKVLLADDERLDLEGMKTFIPWGELGMEVVEGVTNGFAACKVLEEQAVDILVTDIRMPNMSGLELAKRAAEIRKDIKVVFVSGYQDFQYAKQALKLNAWNYVLKPMDDQELIDSLSQIRKHLDEERSREAAYSQMEPLMRNEYLEQLLEGIYSDTVRIKLEQDYGLGSFAWPACAAVLEMDDLAWKLIPASDSGDRAVTDWMQQVTSLCRKHGIDYVCRLSRKRAALLLQEQTAVPVIEELLASIRATFPFTMTAGLGAPCVRLVEVQGSYRQAVEALDYKMFHGKGKLIQIGDVRRTEKEDIRHLDERLEALFSAMTRYELVAVHDEIEALFQAARSLKTGFTIRSFTLNILMKLDQYLHTMNEDLFQLLGIEFNKLDIIMQFETIQDIQSWLRRQVYELSELLHKKKQKKNWKLVQDVQRYVGERLADNITLKDAAEHFSFSPNYLGQLFKEETGQNFSEYLIALRMERAGELLRQTNLKIYEIAEQVGYRYLPYFSRQFKETYGMTPMEYRRS</sequence>
<dbReference type="InterPro" id="IPR051552">
    <property type="entry name" value="HptR"/>
</dbReference>
<dbReference type="InterPro" id="IPR009057">
    <property type="entry name" value="Homeodomain-like_sf"/>
</dbReference>
<evidence type="ECO:0000256" key="2">
    <source>
        <dbReference type="ARBA" id="ARBA00022490"/>
    </source>
</evidence>
<dbReference type="CDD" id="cd17536">
    <property type="entry name" value="REC_YesN-like"/>
    <property type="match status" value="1"/>
</dbReference>
<comment type="caution">
    <text evidence="11">The sequence shown here is derived from an EMBL/GenBank/DDBJ whole genome shotgun (WGS) entry which is preliminary data.</text>
</comment>
<evidence type="ECO:0000256" key="3">
    <source>
        <dbReference type="ARBA" id="ARBA00022553"/>
    </source>
</evidence>
<protein>
    <submittedName>
        <fullName evidence="11">DNA-binding response regulator</fullName>
    </submittedName>
</protein>
<feature type="domain" description="Response regulatory" evidence="10">
    <location>
        <begin position="3"/>
        <end position="120"/>
    </location>
</feature>
<organism evidence="11 12">
    <name type="scientific">Paenibacillus sambharensis</name>
    <dbReference type="NCBI Taxonomy" id="1803190"/>
    <lineage>
        <taxon>Bacteria</taxon>
        <taxon>Bacillati</taxon>
        <taxon>Bacillota</taxon>
        <taxon>Bacilli</taxon>
        <taxon>Bacillales</taxon>
        <taxon>Paenibacillaceae</taxon>
        <taxon>Paenibacillus</taxon>
    </lineage>
</organism>
<dbReference type="EMBL" id="QKRB01000051">
    <property type="protein sequence ID" value="PZD94562.1"/>
    <property type="molecule type" value="Genomic_DNA"/>
</dbReference>
<dbReference type="Pfam" id="PF12833">
    <property type="entry name" value="HTH_18"/>
    <property type="match status" value="1"/>
</dbReference>
<dbReference type="SUPFAM" id="SSF46689">
    <property type="entry name" value="Homeodomain-like"/>
    <property type="match status" value="2"/>
</dbReference>
<dbReference type="SUPFAM" id="SSF52172">
    <property type="entry name" value="CheY-like"/>
    <property type="match status" value="1"/>
</dbReference>
<dbReference type="PANTHER" id="PTHR42713:SF3">
    <property type="entry name" value="TRANSCRIPTIONAL REGULATORY PROTEIN HPTR"/>
    <property type="match status" value="1"/>
</dbReference>
<dbReference type="InterPro" id="IPR041522">
    <property type="entry name" value="CdaR_GGDEF"/>
</dbReference>
<dbReference type="PROSITE" id="PS01124">
    <property type="entry name" value="HTH_ARAC_FAMILY_2"/>
    <property type="match status" value="1"/>
</dbReference>
<evidence type="ECO:0000313" key="12">
    <source>
        <dbReference type="Proteomes" id="UP000249522"/>
    </source>
</evidence>
<keyword evidence="12" id="KW-1185">Reference proteome</keyword>
<feature type="domain" description="HTH araC/xylS-type" evidence="9">
    <location>
        <begin position="419"/>
        <end position="517"/>
    </location>
</feature>
<evidence type="ECO:0000256" key="4">
    <source>
        <dbReference type="ARBA" id="ARBA00023012"/>
    </source>
</evidence>
<reference evidence="11 12" key="1">
    <citation type="submission" date="2018-06" db="EMBL/GenBank/DDBJ databases">
        <title>Paenibacillus imtechensis sp. nov.</title>
        <authorList>
            <person name="Pinnaka A.K."/>
            <person name="Singh H."/>
            <person name="Kaur M."/>
        </authorList>
    </citation>
    <scope>NUCLEOTIDE SEQUENCE [LARGE SCALE GENOMIC DNA]</scope>
    <source>
        <strain evidence="11 12">SMB1</strain>
    </source>
</reference>
<keyword evidence="7" id="KW-0804">Transcription</keyword>
<dbReference type="Gene3D" id="1.10.10.60">
    <property type="entry name" value="Homeodomain-like"/>
    <property type="match status" value="2"/>
</dbReference>
<dbReference type="GO" id="GO:0043565">
    <property type="term" value="F:sequence-specific DNA binding"/>
    <property type="evidence" value="ECO:0007669"/>
    <property type="project" value="InterPro"/>
</dbReference>
<dbReference type="Pfam" id="PF17853">
    <property type="entry name" value="GGDEF_2"/>
    <property type="match status" value="1"/>
</dbReference>
<dbReference type="GO" id="GO:0003700">
    <property type="term" value="F:DNA-binding transcription factor activity"/>
    <property type="evidence" value="ECO:0007669"/>
    <property type="project" value="InterPro"/>
</dbReference>
<keyword evidence="6 11" id="KW-0238">DNA-binding</keyword>
<evidence type="ECO:0000256" key="7">
    <source>
        <dbReference type="ARBA" id="ARBA00023163"/>
    </source>
</evidence>
<evidence type="ECO:0000259" key="9">
    <source>
        <dbReference type="PROSITE" id="PS01124"/>
    </source>
</evidence>
<evidence type="ECO:0000313" key="11">
    <source>
        <dbReference type="EMBL" id="PZD94562.1"/>
    </source>
</evidence>
<keyword evidence="5" id="KW-0805">Transcription regulation</keyword>
<evidence type="ECO:0000256" key="8">
    <source>
        <dbReference type="PROSITE-ProRule" id="PRU00169"/>
    </source>
</evidence>
<comment type="subcellular location">
    <subcellularLocation>
        <location evidence="1">Cytoplasm</location>
    </subcellularLocation>
</comment>
<keyword evidence="3 8" id="KW-0597">Phosphoprotein</keyword>
<dbReference type="SMART" id="SM00448">
    <property type="entry name" value="REC"/>
    <property type="match status" value="1"/>
</dbReference>
<accession>A0A2W1LHN2</accession>
<dbReference type="GO" id="GO:0000160">
    <property type="term" value="P:phosphorelay signal transduction system"/>
    <property type="evidence" value="ECO:0007669"/>
    <property type="project" value="UniProtKB-KW"/>
</dbReference>
<dbReference type="PRINTS" id="PR00032">
    <property type="entry name" value="HTHARAC"/>
</dbReference>
<evidence type="ECO:0000256" key="1">
    <source>
        <dbReference type="ARBA" id="ARBA00004496"/>
    </source>
</evidence>
<dbReference type="Proteomes" id="UP000249522">
    <property type="component" value="Unassembled WGS sequence"/>
</dbReference>
<dbReference type="InterPro" id="IPR011006">
    <property type="entry name" value="CheY-like_superfamily"/>
</dbReference>
<dbReference type="PROSITE" id="PS50110">
    <property type="entry name" value="RESPONSE_REGULATORY"/>
    <property type="match status" value="1"/>
</dbReference>
<gene>
    <name evidence="11" type="ORF">DNH61_16470</name>
</gene>
<evidence type="ECO:0000259" key="10">
    <source>
        <dbReference type="PROSITE" id="PS50110"/>
    </source>
</evidence>
<dbReference type="PANTHER" id="PTHR42713">
    <property type="entry name" value="HISTIDINE KINASE-RELATED"/>
    <property type="match status" value="1"/>
</dbReference>
<dbReference type="SMART" id="SM00342">
    <property type="entry name" value="HTH_ARAC"/>
    <property type="match status" value="1"/>
</dbReference>
<dbReference type="Pfam" id="PF00072">
    <property type="entry name" value="Response_reg"/>
    <property type="match status" value="1"/>
</dbReference>
<dbReference type="InterPro" id="IPR020449">
    <property type="entry name" value="Tscrpt_reg_AraC-type_HTH"/>
</dbReference>
<dbReference type="InterPro" id="IPR001789">
    <property type="entry name" value="Sig_transdc_resp-reg_receiver"/>
</dbReference>
<dbReference type="GO" id="GO:0005737">
    <property type="term" value="C:cytoplasm"/>
    <property type="evidence" value="ECO:0007669"/>
    <property type="project" value="UniProtKB-SubCell"/>
</dbReference>
<dbReference type="AlphaFoldDB" id="A0A2W1LHN2"/>
<dbReference type="OrthoDB" id="2666291at2"/>
<feature type="modified residue" description="4-aspartylphosphate" evidence="8">
    <location>
        <position position="55"/>
    </location>
</feature>